<accession>A0AAI8B9W2</accession>
<dbReference type="RefSeq" id="WP_063837201.1">
    <property type="nucleotide sequence ID" value="NZ_CP008726.1"/>
</dbReference>
<protein>
    <submittedName>
        <fullName evidence="1">Uncharacterized protein</fullName>
    </submittedName>
</protein>
<sequence>MNKIKPAPLTQHDLDHHRLRIQVLALQQIVLRLLVQRSFEEVDGDPKETRELAPLRLREALQGLEPEPGTSEWHPAEAAAFDDEHREVLADLHKHLEVVLADLLPTEEG</sequence>
<keyword evidence="2" id="KW-1185">Reference proteome</keyword>
<name>A0AAI8B9W2_9BURK</name>
<gene>
    <name evidence="1" type="ORF">DM82_1115</name>
</gene>
<dbReference type="AlphaFoldDB" id="A0AAI8B9W2"/>
<proteinExistence type="predicted"/>
<dbReference type="KEGG" id="bok:DM82_1115"/>
<organism evidence="1 2">
    <name type="scientific">Burkholderia oklahomensis</name>
    <dbReference type="NCBI Taxonomy" id="342113"/>
    <lineage>
        <taxon>Bacteria</taxon>
        <taxon>Pseudomonadati</taxon>
        <taxon>Pseudomonadota</taxon>
        <taxon>Betaproteobacteria</taxon>
        <taxon>Burkholderiales</taxon>
        <taxon>Burkholderiaceae</taxon>
        <taxon>Burkholderia</taxon>
        <taxon>pseudomallei group</taxon>
    </lineage>
</organism>
<evidence type="ECO:0000313" key="1">
    <source>
        <dbReference type="EMBL" id="AIO68338.1"/>
    </source>
</evidence>
<evidence type="ECO:0000313" key="2">
    <source>
        <dbReference type="Proteomes" id="UP000029424"/>
    </source>
</evidence>
<dbReference type="EMBL" id="CP008726">
    <property type="protein sequence ID" value="AIO68338.1"/>
    <property type="molecule type" value="Genomic_DNA"/>
</dbReference>
<dbReference type="Proteomes" id="UP000029424">
    <property type="component" value="Chromosome 1"/>
</dbReference>
<reference evidence="1 2" key="1">
    <citation type="submission" date="2014-06" db="EMBL/GenBank/DDBJ databases">
        <authorList>
            <person name="Bishop-Lilly K.A."/>
            <person name="Broomall S.M."/>
            <person name="Chain P.S."/>
            <person name="Chertkov O."/>
            <person name="Coyne S.R."/>
            <person name="Daligault H.E."/>
            <person name="Davenport K.W."/>
            <person name="Erkkila T."/>
            <person name="Frey K.G."/>
            <person name="Gibbons H.S."/>
            <person name="Gu W."/>
            <person name="Jaissle J."/>
            <person name="Johnson S.L."/>
            <person name="Koroleva G.I."/>
            <person name="Ladner J.T."/>
            <person name="Lo C.-C."/>
            <person name="Minogue T.D."/>
            <person name="Munk C."/>
            <person name="Palacios G.F."/>
            <person name="Redden C.L."/>
            <person name="Rosenzweig C.N."/>
            <person name="Scholz M.B."/>
            <person name="Teshima H."/>
            <person name="Xu Y."/>
        </authorList>
    </citation>
    <scope>NUCLEOTIDE SEQUENCE [LARGE SCALE GENOMIC DNA]</scope>
    <source>
        <strain evidence="1 2">EO147</strain>
    </source>
</reference>